<evidence type="ECO:0000256" key="2">
    <source>
        <dbReference type="ARBA" id="ARBA00022692"/>
    </source>
</evidence>
<dbReference type="InterPro" id="IPR018499">
    <property type="entry name" value="Tetraspanin/Peripherin"/>
</dbReference>
<reference evidence="6" key="1">
    <citation type="submission" date="2020-11" db="EMBL/GenBank/DDBJ databases">
        <authorList>
            <person name="Tran Van P."/>
        </authorList>
    </citation>
    <scope>NUCLEOTIDE SEQUENCE</scope>
</reference>
<accession>A0A7R9FLD8</accession>
<keyword evidence="2 5" id="KW-0812">Transmembrane</keyword>
<keyword evidence="4 5" id="KW-0472">Membrane</keyword>
<feature type="transmembrane region" description="Helical" evidence="5">
    <location>
        <begin position="6"/>
        <end position="26"/>
    </location>
</feature>
<dbReference type="InterPro" id="IPR008952">
    <property type="entry name" value="Tetraspanin_EC2_sf"/>
</dbReference>
<dbReference type="Pfam" id="PF00335">
    <property type="entry name" value="Tetraspanin"/>
    <property type="match status" value="1"/>
</dbReference>
<name>A0A7R9FLD8_9NEOP</name>
<dbReference type="SUPFAM" id="SSF48652">
    <property type="entry name" value="Tetraspanin"/>
    <property type="match status" value="1"/>
</dbReference>
<protein>
    <recommendedName>
        <fullName evidence="7">Tetraspanin</fullName>
    </recommendedName>
</protein>
<dbReference type="PANTHER" id="PTHR19282">
    <property type="entry name" value="TETRASPANIN"/>
    <property type="match status" value="1"/>
</dbReference>
<evidence type="ECO:0000256" key="3">
    <source>
        <dbReference type="ARBA" id="ARBA00022989"/>
    </source>
</evidence>
<evidence type="ECO:0000256" key="1">
    <source>
        <dbReference type="ARBA" id="ARBA00004141"/>
    </source>
</evidence>
<proteinExistence type="predicted"/>
<evidence type="ECO:0000256" key="4">
    <source>
        <dbReference type="ARBA" id="ARBA00023136"/>
    </source>
</evidence>
<evidence type="ECO:0000313" key="6">
    <source>
        <dbReference type="EMBL" id="CAD7455664.1"/>
    </source>
</evidence>
<gene>
    <name evidence="6" type="ORF">TTEB3V08_LOCUS3729</name>
</gene>
<dbReference type="Gene3D" id="1.10.1450.10">
    <property type="entry name" value="Tetraspanin"/>
    <property type="match status" value="1"/>
</dbReference>
<dbReference type="EMBL" id="OE000991">
    <property type="protein sequence ID" value="CAD7455664.1"/>
    <property type="molecule type" value="Genomic_DNA"/>
</dbReference>
<evidence type="ECO:0000256" key="5">
    <source>
        <dbReference type="SAM" id="Phobius"/>
    </source>
</evidence>
<dbReference type="AlphaFoldDB" id="A0A7R9FLD8"/>
<keyword evidence="3 5" id="KW-1133">Transmembrane helix</keyword>
<dbReference type="GO" id="GO:0005886">
    <property type="term" value="C:plasma membrane"/>
    <property type="evidence" value="ECO:0007669"/>
    <property type="project" value="TreeGrafter"/>
</dbReference>
<organism evidence="6">
    <name type="scientific">Timema tahoe</name>
    <dbReference type="NCBI Taxonomy" id="61484"/>
    <lineage>
        <taxon>Eukaryota</taxon>
        <taxon>Metazoa</taxon>
        <taxon>Ecdysozoa</taxon>
        <taxon>Arthropoda</taxon>
        <taxon>Hexapoda</taxon>
        <taxon>Insecta</taxon>
        <taxon>Pterygota</taxon>
        <taxon>Neoptera</taxon>
        <taxon>Polyneoptera</taxon>
        <taxon>Phasmatodea</taxon>
        <taxon>Timematodea</taxon>
        <taxon>Timematoidea</taxon>
        <taxon>Timematidae</taxon>
        <taxon>Timema</taxon>
    </lineage>
</organism>
<evidence type="ECO:0008006" key="7">
    <source>
        <dbReference type="Google" id="ProtNLM"/>
    </source>
</evidence>
<feature type="transmembrane region" description="Helical" evidence="5">
    <location>
        <begin position="139"/>
        <end position="159"/>
    </location>
</feature>
<comment type="subcellular location">
    <subcellularLocation>
        <location evidence="1">Membrane</location>
        <topology evidence="1">Multi-pass membrane protein</topology>
    </subcellularLocation>
</comment>
<dbReference type="PANTHER" id="PTHR19282:SF252">
    <property type="entry name" value="TETRASPANIN"/>
    <property type="match status" value="1"/>
</dbReference>
<sequence>MTRLYGAFLMVIFIVELGAGVSIFAYREKLQEGFDKGLNQSLNNYDSHSDKSTDFDLMQSTVSTDFDLVRSTVSTDFDLVRSTLHCCGSHDYMDWKDTKLGRVPISCCMNTTSCDTDDIKQIYTEGCYDKVVNFLDANIGLVGGAALGVAFFPLVGVILSCCLAKNINKAKCVVQAATVTCDCCWSHAATAATDRGNTSHIQQSQEVFSKARLQQQLPVDLKMEKSTGDPSDKIFNKLQPQALLTLPVLQQVPLSLVSQTKLKLRMCEDCDSNRSYM</sequence>